<dbReference type="InterPro" id="IPR050238">
    <property type="entry name" value="DNA_Rep/Repair_Clamp_Loader"/>
</dbReference>
<dbReference type="RefSeq" id="WP_243797307.1">
    <property type="nucleotide sequence ID" value="NZ_CP094669.1"/>
</dbReference>
<dbReference type="SUPFAM" id="SSF52540">
    <property type="entry name" value="P-loop containing nucleoside triphosphate hydrolases"/>
    <property type="match status" value="1"/>
</dbReference>
<protein>
    <submittedName>
        <fullName evidence="1">DNA polymerase III subunit delta</fullName>
    </submittedName>
</protein>
<accession>A0ABY4CV08</accession>
<dbReference type="EMBL" id="CP094669">
    <property type="protein sequence ID" value="UOG74104.1"/>
    <property type="molecule type" value="Genomic_DNA"/>
</dbReference>
<dbReference type="Proteomes" id="UP000831113">
    <property type="component" value="Chromosome"/>
</dbReference>
<sequence length="379" mass="42312">MRFSDIPGQQQVKQVLVQSVRRNHVAHAQLFRGAEGSPALALTLAYGTFLNCESRGPAAEDSCGQCPSCQKIDKLIHPDLNFIVPVTTTKTVAKDATSNKFMAEWRSFVLDNPYQGLNDWMQHIGAENKQGSISKEESLQLLKLVSLKAFEAQFKIVIVWLPELMHPAAANAVLKLLEEPPPATVFLLVSYAPEQLLPTIISRVQPVVVRPLPENELTTWLHTAHDIPEVKARQLAQLAEGNPGVALAAQQAATADHDYFTLFVKWMRLCYSNNVGEMLAISDEFQKLGRENQKEFVQFALGLLRKVLLYGLDPLLVPHLPAAEQQFINGFSRFVTPRNADPLARELNEAHYHIERNANPRMVFVDVSLRVAELLKNAA</sequence>
<dbReference type="InterPro" id="IPR027417">
    <property type="entry name" value="P-loop_NTPase"/>
</dbReference>
<gene>
    <name evidence="1" type="ORF">MTX78_18530</name>
</gene>
<dbReference type="PANTHER" id="PTHR11669">
    <property type="entry name" value="REPLICATION FACTOR C / DNA POLYMERASE III GAMMA-TAU SUBUNIT"/>
    <property type="match status" value="1"/>
</dbReference>
<evidence type="ECO:0000313" key="1">
    <source>
        <dbReference type="EMBL" id="UOG74104.1"/>
    </source>
</evidence>
<dbReference type="Gene3D" id="3.40.50.300">
    <property type="entry name" value="P-loop containing nucleotide triphosphate hydrolases"/>
    <property type="match status" value="1"/>
</dbReference>
<dbReference type="PANTHER" id="PTHR11669:SF8">
    <property type="entry name" value="DNA POLYMERASE III SUBUNIT DELTA"/>
    <property type="match status" value="1"/>
</dbReference>
<organism evidence="1 2">
    <name type="scientific">Hymenobacter tibetensis</name>
    <dbReference type="NCBI Taxonomy" id="497967"/>
    <lineage>
        <taxon>Bacteria</taxon>
        <taxon>Pseudomonadati</taxon>
        <taxon>Bacteroidota</taxon>
        <taxon>Cytophagia</taxon>
        <taxon>Cytophagales</taxon>
        <taxon>Hymenobacteraceae</taxon>
        <taxon>Hymenobacter</taxon>
    </lineage>
</organism>
<dbReference type="Pfam" id="PF13177">
    <property type="entry name" value="DNA_pol3_delta2"/>
    <property type="match status" value="1"/>
</dbReference>
<name>A0ABY4CV08_9BACT</name>
<reference evidence="1 2" key="1">
    <citation type="submission" date="2022-03" db="EMBL/GenBank/DDBJ databases">
        <title>Hymenobactersp. isolated from the air.</title>
        <authorList>
            <person name="Won M."/>
            <person name="Kwon S.-W."/>
        </authorList>
    </citation>
    <scope>NUCLEOTIDE SEQUENCE [LARGE SCALE GENOMIC DNA]</scope>
    <source>
        <strain evidence="1 2">KACC 21982</strain>
    </source>
</reference>
<evidence type="ECO:0000313" key="2">
    <source>
        <dbReference type="Proteomes" id="UP000831113"/>
    </source>
</evidence>
<keyword evidence="2" id="KW-1185">Reference proteome</keyword>
<proteinExistence type="predicted"/>